<dbReference type="PRINTS" id="PR00081">
    <property type="entry name" value="GDHRDH"/>
</dbReference>
<protein>
    <submittedName>
        <fullName evidence="2">SDR family oxidoreductase</fullName>
    </submittedName>
</protein>
<dbReference type="EMBL" id="JBHTKJ010000007">
    <property type="protein sequence ID" value="MFD1037561.1"/>
    <property type="molecule type" value="Genomic_DNA"/>
</dbReference>
<dbReference type="CDD" id="cd05344">
    <property type="entry name" value="BKR_like_SDR_like"/>
    <property type="match status" value="1"/>
</dbReference>
<gene>
    <name evidence="2" type="ORF">ACFQ3N_03865</name>
</gene>
<keyword evidence="3" id="KW-1185">Reference proteome</keyword>
<sequence length="263" mass="28280">MNLGLKGKSVLVLASSKGLGKATAYQFAAEGANVFISSRNKETLEKVKKDIQEGTGNKNVEYAVCDITNPDSIKQMISTIVETNGTIDVLINNAGGPPAGSFEDFDDVAWQQAFELNLLSFIRTIREVIPYMKKQGSGHIVNIASSSIKQPIDHLILSNTFRTGIVGLAKSLSQELAADNILINTIGPGKISTDRILQLNSKRADELNASMEKVKSDAEKQIPIGRYGTPEEFAKTVVFLCSGANTYITGQSLLVDGGMVKAL</sequence>
<dbReference type="Gene3D" id="3.40.50.720">
    <property type="entry name" value="NAD(P)-binding Rossmann-like Domain"/>
    <property type="match status" value="1"/>
</dbReference>
<dbReference type="PANTHER" id="PTHR42879">
    <property type="entry name" value="3-OXOACYL-(ACYL-CARRIER-PROTEIN) REDUCTASE"/>
    <property type="match status" value="1"/>
</dbReference>
<accession>A0ABW3LGS2</accession>
<evidence type="ECO:0000313" key="2">
    <source>
        <dbReference type="EMBL" id="MFD1037561.1"/>
    </source>
</evidence>
<dbReference type="RefSeq" id="WP_390359696.1">
    <property type="nucleotide sequence ID" value="NZ_JBHTKJ010000007.1"/>
</dbReference>
<evidence type="ECO:0000256" key="1">
    <source>
        <dbReference type="ARBA" id="ARBA00006484"/>
    </source>
</evidence>
<dbReference type="InterPro" id="IPR050259">
    <property type="entry name" value="SDR"/>
</dbReference>
<name>A0ABW3LGS2_9BACI</name>
<dbReference type="InterPro" id="IPR036291">
    <property type="entry name" value="NAD(P)-bd_dom_sf"/>
</dbReference>
<dbReference type="InterPro" id="IPR002347">
    <property type="entry name" value="SDR_fam"/>
</dbReference>
<dbReference type="PANTHER" id="PTHR42879:SF6">
    <property type="entry name" value="NADPH-DEPENDENT REDUCTASE BACG"/>
    <property type="match status" value="1"/>
</dbReference>
<dbReference type="PRINTS" id="PR00080">
    <property type="entry name" value="SDRFAMILY"/>
</dbReference>
<proteinExistence type="inferred from homology"/>
<comment type="caution">
    <text evidence="2">The sequence shown here is derived from an EMBL/GenBank/DDBJ whole genome shotgun (WGS) entry which is preliminary data.</text>
</comment>
<dbReference type="Proteomes" id="UP001597040">
    <property type="component" value="Unassembled WGS sequence"/>
</dbReference>
<evidence type="ECO:0000313" key="3">
    <source>
        <dbReference type="Proteomes" id="UP001597040"/>
    </source>
</evidence>
<comment type="similarity">
    <text evidence="1">Belongs to the short-chain dehydrogenases/reductases (SDR) family.</text>
</comment>
<reference evidence="3" key="1">
    <citation type="journal article" date="2019" name="Int. J. Syst. Evol. Microbiol.">
        <title>The Global Catalogue of Microorganisms (GCM) 10K type strain sequencing project: providing services to taxonomists for standard genome sequencing and annotation.</title>
        <authorList>
            <consortium name="The Broad Institute Genomics Platform"/>
            <consortium name="The Broad Institute Genome Sequencing Center for Infectious Disease"/>
            <person name="Wu L."/>
            <person name="Ma J."/>
        </authorList>
    </citation>
    <scope>NUCLEOTIDE SEQUENCE [LARGE SCALE GENOMIC DNA]</scope>
    <source>
        <strain evidence="3">CCUG 56754</strain>
    </source>
</reference>
<organism evidence="2 3">
    <name type="scientific">Virgibacillus byunsanensis</name>
    <dbReference type="NCBI Taxonomy" id="570945"/>
    <lineage>
        <taxon>Bacteria</taxon>
        <taxon>Bacillati</taxon>
        <taxon>Bacillota</taxon>
        <taxon>Bacilli</taxon>
        <taxon>Bacillales</taxon>
        <taxon>Bacillaceae</taxon>
        <taxon>Virgibacillus</taxon>
    </lineage>
</organism>
<dbReference type="SUPFAM" id="SSF51735">
    <property type="entry name" value="NAD(P)-binding Rossmann-fold domains"/>
    <property type="match status" value="1"/>
</dbReference>
<dbReference type="Pfam" id="PF13561">
    <property type="entry name" value="adh_short_C2"/>
    <property type="match status" value="1"/>
</dbReference>